<dbReference type="EMBL" id="NTBI01000010">
    <property type="protein sequence ID" value="PAX16102.1"/>
    <property type="molecule type" value="Genomic_DNA"/>
</dbReference>
<dbReference type="Proteomes" id="UP000217780">
    <property type="component" value="Unassembled WGS sequence"/>
</dbReference>
<feature type="region of interest" description="Disordered" evidence="1">
    <location>
        <begin position="1"/>
        <end position="26"/>
    </location>
</feature>
<evidence type="ECO:0000313" key="2">
    <source>
        <dbReference type="EMBL" id="PAX16102.1"/>
    </source>
</evidence>
<dbReference type="RefSeq" id="WP_172425501.1">
    <property type="nucleotide sequence ID" value="NZ_NTBH01000001.1"/>
</dbReference>
<comment type="caution">
    <text evidence="2">The sequence shown here is derived from an EMBL/GenBank/DDBJ whole genome shotgun (WGS) entry which is preliminary data.</text>
</comment>
<evidence type="ECO:0000256" key="1">
    <source>
        <dbReference type="SAM" id="MobiDB-lite"/>
    </source>
</evidence>
<accession>A0A2A2T3I8</accession>
<name>A0A2A2T3I8_9BURK</name>
<organism evidence="2 3">
    <name type="scientific">Vandammella animalimorsus</name>
    <dbReference type="NCBI Taxonomy" id="2029117"/>
    <lineage>
        <taxon>Bacteria</taxon>
        <taxon>Pseudomonadati</taxon>
        <taxon>Pseudomonadota</taxon>
        <taxon>Betaproteobacteria</taxon>
        <taxon>Burkholderiales</taxon>
        <taxon>Comamonadaceae</taxon>
        <taxon>Vandammella</taxon>
    </lineage>
</organism>
<protein>
    <submittedName>
        <fullName evidence="2">Uncharacterized protein</fullName>
    </submittedName>
</protein>
<evidence type="ECO:0000313" key="3">
    <source>
        <dbReference type="Proteomes" id="UP000217780"/>
    </source>
</evidence>
<dbReference type="GeneID" id="93875520"/>
<sequence>QTPWHAQTWDEADSAPGSTPSSTLDSALSSAAQAQQLIAAMAAMAQADALASASFMTAAGYQPGNYQDLTKPLLAAAA</sequence>
<gene>
    <name evidence="2" type="ORF">CLI92_11075</name>
</gene>
<reference evidence="2 3" key="1">
    <citation type="submission" date="2017-08" db="EMBL/GenBank/DDBJ databases">
        <title>WGS of Clinical strains of the CDC Group NO-1 linked to zoonotic infections in humans.</title>
        <authorList>
            <person name="Bernier A.-M."/>
            <person name="Bernard K."/>
        </authorList>
    </citation>
    <scope>NUCLEOTIDE SEQUENCE [LARGE SCALE GENOMIC DNA]</scope>
    <source>
        <strain evidence="2 3">NML91-0035</strain>
    </source>
</reference>
<dbReference type="AlphaFoldDB" id="A0A2A2T3I8"/>
<feature type="non-terminal residue" evidence="2">
    <location>
        <position position="1"/>
    </location>
</feature>
<proteinExistence type="predicted"/>